<dbReference type="PROSITE" id="PS00107">
    <property type="entry name" value="PROTEIN_KINASE_ATP"/>
    <property type="match status" value="1"/>
</dbReference>
<dbReference type="SMART" id="SM00220">
    <property type="entry name" value="S_TKc"/>
    <property type="match status" value="1"/>
</dbReference>
<reference evidence="9" key="1">
    <citation type="submission" date="2020-11" db="EMBL/GenBank/DDBJ databases">
        <title>Chlorella ohadii genome sequencing and assembly.</title>
        <authorList>
            <person name="Murik O."/>
            <person name="Treves H."/>
            <person name="Kedem I."/>
            <person name="Shotland Y."/>
            <person name="Kaplan A."/>
        </authorList>
    </citation>
    <scope>NUCLEOTIDE SEQUENCE</scope>
    <source>
        <strain evidence="9">1</strain>
    </source>
</reference>
<dbReference type="PANTHER" id="PTHR44329:SF298">
    <property type="entry name" value="MIXED LINEAGE KINASE DOMAIN-LIKE PROTEIN"/>
    <property type="match status" value="1"/>
</dbReference>
<accession>A0AAD5H0S6</accession>
<dbReference type="InterPro" id="IPR017441">
    <property type="entry name" value="Protein_kinase_ATP_BS"/>
</dbReference>
<protein>
    <recommendedName>
        <fullName evidence="8">Protein kinase domain-containing protein</fullName>
    </recommendedName>
</protein>
<evidence type="ECO:0000256" key="3">
    <source>
        <dbReference type="ARBA" id="ARBA00022741"/>
    </source>
</evidence>
<dbReference type="InterPro" id="IPR000719">
    <property type="entry name" value="Prot_kinase_dom"/>
</dbReference>
<keyword evidence="1 7" id="KW-0723">Serine/threonine-protein kinase</keyword>
<dbReference type="GO" id="GO:0005524">
    <property type="term" value="F:ATP binding"/>
    <property type="evidence" value="ECO:0007669"/>
    <property type="project" value="UniProtKB-UniRule"/>
</dbReference>
<sequence length="333" mass="36103">MAPVTQPLSSLTAVAEDSTLQGGPVPLPLSYVTSIGPTHAASAALAPEGTNAASSSRGIELHTDARLWEVQWPELTILRLIGHGSFGSVYLAEWNQILVAVKVLVGKEDVNRGELELPGRVLRDLQAEAAVMSRMRHPNVVQFMGLVAVPPALITEYCSRGSLYDCLATAREQPAAAAQLTWCRRLAMAVDASAGLLYLHRRGIIHRDVKSPNLLLDEHYRVKAPEVLEGGAATAASDVFSFGMVLFELLTWRLPWNFVDMSPFKVGATVRQGGRPVVPQREALPGPDTAGWAGLDGYLQLMRDCWAQQPEDRPGFDQVVSRLRELLAGVSPS</sequence>
<evidence type="ECO:0000256" key="7">
    <source>
        <dbReference type="RuleBase" id="RU000304"/>
    </source>
</evidence>
<evidence type="ECO:0000256" key="5">
    <source>
        <dbReference type="ARBA" id="ARBA00022840"/>
    </source>
</evidence>
<dbReference type="SUPFAM" id="SSF56112">
    <property type="entry name" value="Protein kinase-like (PK-like)"/>
    <property type="match status" value="1"/>
</dbReference>
<dbReference type="InterPro" id="IPR008271">
    <property type="entry name" value="Ser/Thr_kinase_AS"/>
</dbReference>
<keyword evidence="3 6" id="KW-0547">Nucleotide-binding</keyword>
<dbReference type="EMBL" id="JADXDR010000170">
    <property type="protein sequence ID" value="KAI7836883.1"/>
    <property type="molecule type" value="Genomic_DNA"/>
</dbReference>
<name>A0AAD5H0S6_9CHLO</name>
<dbReference type="PROSITE" id="PS50011">
    <property type="entry name" value="PROTEIN_KINASE_DOM"/>
    <property type="match status" value="1"/>
</dbReference>
<dbReference type="Pfam" id="PF07714">
    <property type="entry name" value="PK_Tyr_Ser-Thr"/>
    <property type="match status" value="2"/>
</dbReference>
<keyword evidence="10" id="KW-1185">Reference proteome</keyword>
<organism evidence="9 10">
    <name type="scientific">Chlorella ohadii</name>
    <dbReference type="NCBI Taxonomy" id="2649997"/>
    <lineage>
        <taxon>Eukaryota</taxon>
        <taxon>Viridiplantae</taxon>
        <taxon>Chlorophyta</taxon>
        <taxon>core chlorophytes</taxon>
        <taxon>Trebouxiophyceae</taxon>
        <taxon>Chlorellales</taxon>
        <taxon>Chlorellaceae</taxon>
        <taxon>Chlorella clade</taxon>
        <taxon>Chlorella</taxon>
    </lineage>
</organism>
<dbReference type="InterPro" id="IPR051681">
    <property type="entry name" value="Ser/Thr_Kinases-Pseudokinases"/>
</dbReference>
<comment type="caution">
    <text evidence="9">The sequence shown here is derived from an EMBL/GenBank/DDBJ whole genome shotgun (WGS) entry which is preliminary data.</text>
</comment>
<evidence type="ECO:0000313" key="10">
    <source>
        <dbReference type="Proteomes" id="UP001205105"/>
    </source>
</evidence>
<proteinExistence type="inferred from homology"/>
<feature type="binding site" evidence="6">
    <location>
        <position position="107"/>
    </location>
    <ligand>
        <name>ATP</name>
        <dbReference type="ChEBI" id="CHEBI:30616"/>
    </ligand>
</feature>
<evidence type="ECO:0000313" key="9">
    <source>
        <dbReference type="EMBL" id="KAI7836883.1"/>
    </source>
</evidence>
<keyword evidence="5 6" id="KW-0067">ATP-binding</keyword>
<keyword evidence="2" id="KW-0808">Transferase</keyword>
<evidence type="ECO:0000256" key="4">
    <source>
        <dbReference type="ARBA" id="ARBA00022777"/>
    </source>
</evidence>
<evidence type="ECO:0000256" key="2">
    <source>
        <dbReference type="ARBA" id="ARBA00022679"/>
    </source>
</evidence>
<keyword evidence="4" id="KW-0418">Kinase</keyword>
<dbReference type="InterPro" id="IPR011009">
    <property type="entry name" value="Kinase-like_dom_sf"/>
</dbReference>
<gene>
    <name evidence="9" type="ORF">COHA_009215</name>
</gene>
<dbReference type="AlphaFoldDB" id="A0AAD5H0S6"/>
<evidence type="ECO:0000259" key="8">
    <source>
        <dbReference type="PROSITE" id="PS50011"/>
    </source>
</evidence>
<dbReference type="Gene3D" id="1.10.510.10">
    <property type="entry name" value="Transferase(Phosphotransferase) domain 1"/>
    <property type="match status" value="2"/>
</dbReference>
<dbReference type="PROSITE" id="PS00108">
    <property type="entry name" value="PROTEIN_KINASE_ST"/>
    <property type="match status" value="1"/>
</dbReference>
<dbReference type="PANTHER" id="PTHR44329">
    <property type="entry name" value="SERINE/THREONINE-PROTEIN KINASE TNNI3K-RELATED"/>
    <property type="match status" value="1"/>
</dbReference>
<evidence type="ECO:0000256" key="1">
    <source>
        <dbReference type="ARBA" id="ARBA00022527"/>
    </source>
</evidence>
<feature type="domain" description="Protein kinase" evidence="8">
    <location>
        <begin position="75"/>
        <end position="327"/>
    </location>
</feature>
<dbReference type="InterPro" id="IPR001245">
    <property type="entry name" value="Ser-Thr/Tyr_kinase_cat_dom"/>
</dbReference>
<comment type="similarity">
    <text evidence="7">Belongs to the protein kinase superfamily.</text>
</comment>
<evidence type="ECO:0000256" key="6">
    <source>
        <dbReference type="PROSITE-ProRule" id="PRU10141"/>
    </source>
</evidence>
<dbReference type="Proteomes" id="UP001205105">
    <property type="component" value="Unassembled WGS sequence"/>
</dbReference>
<dbReference type="Gene3D" id="3.30.200.20">
    <property type="entry name" value="Phosphorylase Kinase, domain 1"/>
    <property type="match status" value="1"/>
</dbReference>
<dbReference type="GO" id="GO:0004674">
    <property type="term" value="F:protein serine/threonine kinase activity"/>
    <property type="evidence" value="ECO:0007669"/>
    <property type="project" value="UniProtKB-KW"/>
</dbReference>